<evidence type="ECO:0000313" key="1">
    <source>
        <dbReference type="EMBL" id="KAL0478950.1"/>
    </source>
</evidence>
<dbReference type="InterPro" id="IPR009003">
    <property type="entry name" value="Peptidase_S1_PA"/>
</dbReference>
<comment type="caution">
    <text evidence="1">The sequence shown here is derived from an EMBL/GenBank/DDBJ whole genome shotgun (WGS) entry which is preliminary data.</text>
</comment>
<name>A0AAW2YQ42_9EUKA</name>
<gene>
    <name evidence="1" type="ORF">AKO1_010369</name>
</gene>
<organism evidence="1 2">
    <name type="scientific">Acrasis kona</name>
    <dbReference type="NCBI Taxonomy" id="1008807"/>
    <lineage>
        <taxon>Eukaryota</taxon>
        <taxon>Discoba</taxon>
        <taxon>Heterolobosea</taxon>
        <taxon>Tetramitia</taxon>
        <taxon>Eutetramitia</taxon>
        <taxon>Acrasidae</taxon>
        <taxon>Acrasis</taxon>
    </lineage>
</organism>
<reference evidence="1 2" key="1">
    <citation type="submission" date="2024-03" db="EMBL/GenBank/DDBJ databases">
        <title>The Acrasis kona genome and developmental transcriptomes reveal deep origins of eukaryotic multicellular pathways.</title>
        <authorList>
            <person name="Sheikh S."/>
            <person name="Fu C.-J."/>
            <person name="Brown M.W."/>
            <person name="Baldauf S.L."/>
        </authorList>
    </citation>
    <scope>NUCLEOTIDE SEQUENCE [LARGE SCALE GENOMIC DNA]</scope>
    <source>
        <strain evidence="1 2">ATCC MYA-3509</strain>
    </source>
</reference>
<dbReference type="AlphaFoldDB" id="A0AAW2YQ42"/>
<dbReference type="SUPFAM" id="SSF50494">
    <property type="entry name" value="Trypsin-like serine proteases"/>
    <property type="match status" value="1"/>
</dbReference>
<dbReference type="EMBL" id="JAOPGA020000487">
    <property type="protein sequence ID" value="KAL0478950.1"/>
    <property type="molecule type" value="Genomic_DNA"/>
</dbReference>
<keyword evidence="2" id="KW-1185">Reference proteome</keyword>
<proteinExistence type="predicted"/>
<evidence type="ECO:0000313" key="2">
    <source>
        <dbReference type="Proteomes" id="UP001431209"/>
    </source>
</evidence>
<dbReference type="Proteomes" id="UP001431209">
    <property type="component" value="Unassembled WGS sequence"/>
</dbReference>
<sequence length="341" mass="38327">MKYPRAEHQRPLPHTCERPVYNPYSPKRTLNPNWKWKNDKLVFGSKPRDLSGVVDIALTNAEGLSGLSAAIGGLIIVYENGHVQYASTFRVGPQKWLTADHNTHPEEVSGSMIEHLYVTTELELPFQQQRGIDDILQELGTFYACTKIALPHRAQQDVDPRSGLAWHVENDFCFLHVPDDTSTIYMFPTGVELKEKDAVGVFGYHMPINQTYIVDAFGKDEFTVTKICDIFNGFNRKSLSPGQLLAPLTRENCFDLQLINHSCSSLPGSSGSVCGMLASPGYFIGVHIGSWSKPSVAENNYNLMLSIHHAEFADAYFNVVYPFLSDVDKLRVQSYKDRHTK</sequence>
<protein>
    <submittedName>
        <fullName evidence="1">Lysophospholipase</fullName>
    </submittedName>
</protein>
<accession>A0AAW2YQ42</accession>